<accession>A0ACC1LAS7</accession>
<proteinExistence type="predicted"/>
<evidence type="ECO:0000313" key="2">
    <source>
        <dbReference type="Proteomes" id="UP001140087"/>
    </source>
</evidence>
<keyword evidence="2" id="KW-1185">Reference proteome</keyword>
<comment type="caution">
    <text evidence="1">The sequence shown here is derived from an EMBL/GenBank/DDBJ whole genome shotgun (WGS) entry which is preliminary data.</text>
</comment>
<gene>
    <name evidence="1" type="primary">CLEC16A</name>
    <name evidence="1" type="ORF">H4R21_001707</name>
</gene>
<dbReference type="EMBL" id="JANBUN010000373">
    <property type="protein sequence ID" value="KAJ2804273.1"/>
    <property type="molecule type" value="Genomic_DNA"/>
</dbReference>
<sequence length="959" mass="101360">MLGPFLALLGLPQQGNDGSGGGGDNDNGGLQPRPGTAPPSAEAEAERRRAQIEQLARYLPAAKVRRGTATKIVESVRQVSEVVIWSDRHSAELLSLTAEVGLHRAMLGLLLAAADGSAGPRTAADRGAVAVQILQTFSIILDSVTDATFIYALFSNNFVNELIAAPVDRDNEEVLSYYVAFLKALSLRLTPSTIHFFFNERMDDFPLYTTAIALFDHPDTMVRVAVRAITLNVFRINDPDALEFILHAPKCAPFWEQVVCALRGAYDDAFRILVDMRGGSGAPKAAAADGRAMTDAQGWAALDQVLETHMGLLAYLNDILNLGVDRINQRVTGEFRDRILARTYVHAIAVGWRSGASPEETLFMQVVALFLAHFFAIVRYSPLLVDVVAALFCAPQRPGTGDDHDDDASSSAEAAGVRLERPFVPAPFEAARTLAPWLCAVLEVLRNKAISPTTLVKSVLVPRRMLRTRALLESLTGAAPADDGCSTASNRSALTVSPPFIATPQPPPPLPPIPPLPPVHRPADSTAAAAADSPPAPDLHAALPPATHSIATAMVHVLADSPPAHSWITVDLAALVLAQLTQTARGQVVLDPGLAAEVAQAQRAHSAELRAMLLTTGEDAPIGPGSWKVLVRCLVDLANRDQGTLAIKLQFEARHLFGPARPDCRPLPPLLPAPGDEPGRPQLRKSSTSSATARGPAAAPPAAQMPTRASSSYTSLSLSAAMSASPFEPSTPHDVSLAAAVHQALHLRRLCRGSGGPAPGAFVPALRRWLGEHLAPAPQQPADAAFQATVIDNATKHVLPRNVVRLGFPARIACSDGCLVVRAASPQAADAPAELVWPLADAAVREEAEQRSDGAATVLRITDSAFPPLFFPPRPVALGGIATAAPMRKPTAAGSASASASAARRPGSRLALAYLSPARPLDISLRVTGGCAQLHALIAEHIARSRTGLADIFLAHELL</sequence>
<reference evidence="1" key="1">
    <citation type="submission" date="2022-07" db="EMBL/GenBank/DDBJ databases">
        <title>Phylogenomic reconstructions and comparative analyses of Kickxellomycotina fungi.</title>
        <authorList>
            <person name="Reynolds N.K."/>
            <person name="Stajich J.E."/>
            <person name="Barry K."/>
            <person name="Grigoriev I.V."/>
            <person name="Crous P."/>
            <person name="Smith M.E."/>
        </authorList>
    </citation>
    <scope>NUCLEOTIDE SEQUENCE</scope>
    <source>
        <strain evidence="1">BCRC 34780</strain>
    </source>
</reference>
<evidence type="ECO:0000313" key="1">
    <source>
        <dbReference type="EMBL" id="KAJ2804273.1"/>
    </source>
</evidence>
<name>A0ACC1LAS7_9FUNG</name>
<organism evidence="1 2">
    <name type="scientific">Coemansia helicoidea</name>
    <dbReference type="NCBI Taxonomy" id="1286919"/>
    <lineage>
        <taxon>Eukaryota</taxon>
        <taxon>Fungi</taxon>
        <taxon>Fungi incertae sedis</taxon>
        <taxon>Zoopagomycota</taxon>
        <taxon>Kickxellomycotina</taxon>
        <taxon>Kickxellomycetes</taxon>
        <taxon>Kickxellales</taxon>
        <taxon>Kickxellaceae</taxon>
        <taxon>Coemansia</taxon>
    </lineage>
</organism>
<protein>
    <submittedName>
        <fullName evidence="1">Protein CL16A</fullName>
    </submittedName>
</protein>
<dbReference type="Proteomes" id="UP001140087">
    <property type="component" value="Unassembled WGS sequence"/>
</dbReference>